<keyword evidence="4" id="KW-1185">Reference proteome</keyword>
<feature type="transmembrane region" description="Helical" evidence="2">
    <location>
        <begin position="29"/>
        <end position="53"/>
    </location>
</feature>
<evidence type="ECO:0000313" key="4">
    <source>
        <dbReference type="Proteomes" id="UP000502677"/>
    </source>
</evidence>
<dbReference type="Proteomes" id="UP000502677">
    <property type="component" value="Chromosome"/>
</dbReference>
<sequence length="72" mass="7650">MSNKPVSKGKNKRDDKNQEVSPAARRKQIIVGVVMGTVMGVILGALTTFWLWVPAGVAFGLAVGAIMKPPSE</sequence>
<evidence type="ECO:0000256" key="2">
    <source>
        <dbReference type="SAM" id="Phobius"/>
    </source>
</evidence>
<reference evidence="3 4" key="1">
    <citation type="submission" date="2020-03" db="EMBL/GenBank/DDBJ databases">
        <title>Leucobacter sp. nov., isolated from beetles.</title>
        <authorList>
            <person name="Hyun D.-W."/>
            <person name="Bae J.-W."/>
        </authorList>
    </citation>
    <scope>NUCLEOTIDE SEQUENCE [LARGE SCALE GENOMIC DNA]</scope>
    <source>
        <strain evidence="3 4">HDW9C</strain>
    </source>
</reference>
<keyword evidence="2" id="KW-1133">Transmembrane helix</keyword>
<evidence type="ECO:0000313" key="3">
    <source>
        <dbReference type="EMBL" id="QIK62952.1"/>
    </source>
</evidence>
<dbReference type="EMBL" id="CP049863">
    <property type="protein sequence ID" value="QIK62952.1"/>
    <property type="molecule type" value="Genomic_DNA"/>
</dbReference>
<organism evidence="3 4">
    <name type="scientific">Leucobacter viscericola</name>
    <dbReference type="NCBI Taxonomy" id="2714935"/>
    <lineage>
        <taxon>Bacteria</taxon>
        <taxon>Bacillati</taxon>
        <taxon>Actinomycetota</taxon>
        <taxon>Actinomycetes</taxon>
        <taxon>Micrococcales</taxon>
        <taxon>Microbacteriaceae</taxon>
        <taxon>Leucobacter</taxon>
    </lineage>
</organism>
<feature type="region of interest" description="Disordered" evidence="1">
    <location>
        <begin position="1"/>
        <end position="23"/>
    </location>
</feature>
<dbReference type="AlphaFoldDB" id="A0A6G7XEL6"/>
<gene>
    <name evidence="3" type="ORF">G7068_06885</name>
</gene>
<keyword evidence="2" id="KW-0472">Membrane</keyword>
<dbReference type="KEGG" id="lvi:G7068_06885"/>
<proteinExistence type="predicted"/>
<evidence type="ECO:0000256" key="1">
    <source>
        <dbReference type="SAM" id="MobiDB-lite"/>
    </source>
</evidence>
<protein>
    <submittedName>
        <fullName evidence="3">HPP family protein</fullName>
    </submittedName>
</protein>
<dbReference type="RefSeq" id="WP_166290530.1">
    <property type="nucleotide sequence ID" value="NZ_CP049863.1"/>
</dbReference>
<accession>A0A6G7XEL6</accession>
<keyword evidence="2" id="KW-0812">Transmembrane</keyword>
<name>A0A6G7XEL6_9MICO</name>